<evidence type="ECO:0000313" key="6">
    <source>
        <dbReference type="Proteomes" id="UP000775547"/>
    </source>
</evidence>
<dbReference type="CDD" id="cd11296">
    <property type="entry name" value="O-FucT_like"/>
    <property type="match status" value="1"/>
</dbReference>
<reference evidence="5" key="2">
    <citation type="submission" date="2021-10" db="EMBL/GenBank/DDBJ databases">
        <title>Phylogenomics reveals ancestral predisposition of the termite-cultivated fungus Termitomyces towards a domesticated lifestyle.</title>
        <authorList>
            <person name="Auxier B."/>
            <person name="Grum-Grzhimaylo A."/>
            <person name="Cardenas M.E."/>
            <person name="Lodge J.D."/>
            <person name="Laessoe T."/>
            <person name="Pedersen O."/>
            <person name="Smith M.E."/>
            <person name="Kuyper T.W."/>
            <person name="Franco-Molano E.A."/>
            <person name="Baroni T.J."/>
            <person name="Aanen D.K."/>
        </authorList>
    </citation>
    <scope>NUCLEOTIDE SEQUENCE</scope>
    <source>
        <strain evidence="5">AP01</strain>
        <tissue evidence="5">Mycelium</tissue>
    </source>
</reference>
<keyword evidence="6" id="KW-1185">Reference proteome</keyword>
<reference evidence="5" key="1">
    <citation type="submission" date="2020-07" db="EMBL/GenBank/DDBJ databases">
        <authorList>
            <person name="Nieuwenhuis M."/>
            <person name="Van De Peppel L.J.J."/>
        </authorList>
    </citation>
    <scope>NUCLEOTIDE SEQUENCE</scope>
    <source>
        <strain evidence="5">AP01</strain>
        <tissue evidence="5">Mycelium</tissue>
    </source>
</reference>
<dbReference type="GO" id="GO:0006004">
    <property type="term" value="P:fucose metabolic process"/>
    <property type="evidence" value="ECO:0007669"/>
    <property type="project" value="UniProtKB-KW"/>
</dbReference>
<evidence type="ECO:0000313" key="5">
    <source>
        <dbReference type="EMBL" id="KAG5646729.1"/>
    </source>
</evidence>
<sequence>MDPWRVISRSLTTSPDRRYSEEDYELLASDLPPRLNNTARSRRSRLQACLHHLTLRRVLVFVALIPFLLAIGVLWSGIPPSYKGIRAFERHLPQHNVTEALTEHRLYLRFPDHIWGHGLNNVLQEALLLHHIAYEANRSFVFEDHVWSHLPFPYTLYDFALRPVRIPLNAFISGPTAGGPMPHSTAISAEFWESVCPPERRRIVSSKDTPKDAQGDVILDWWVSRLKNVLDQCVEIHSRDYPIFDVPDRVVSLWPALSTSSILTDYLWSPLVQAAVLRNFPVFQPASAKALYNFSPDATLPGLVAVHLRRGDYMRHCPRLAGWQAHYNGINELPELPDKFDPSPFEFDTDAYNDYYMEHCLPTVEQLVKRLRALRKEHLGLRRVYVLTNAWGWFIDSLKTALLEDGWDDLRSSFDLELDSAQKYVAMAVDMAIAEKSEVFLGNGFSSLSSNIVMLRMAKGLGASSNRFL</sequence>
<keyword evidence="2" id="KW-0294">Fucose metabolism</keyword>
<evidence type="ECO:0000256" key="1">
    <source>
        <dbReference type="ARBA" id="ARBA00022679"/>
    </source>
</evidence>
<feature type="transmembrane region" description="Helical" evidence="4">
    <location>
        <begin position="58"/>
        <end position="78"/>
    </location>
</feature>
<evidence type="ECO:0000256" key="2">
    <source>
        <dbReference type="ARBA" id="ARBA00023253"/>
    </source>
</evidence>
<dbReference type="Pfam" id="PF10250">
    <property type="entry name" value="O-FucT"/>
    <property type="match status" value="1"/>
</dbReference>
<protein>
    <submittedName>
        <fullName evidence="5">Uncharacterized protein</fullName>
    </submittedName>
</protein>
<evidence type="ECO:0000256" key="4">
    <source>
        <dbReference type="SAM" id="Phobius"/>
    </source>
</evidence>
<keyword evidence="4" id="KW-0472">Membrane</keyword>
<dbReference type="OrthoDB" id="2559662at2759"/>
<gene>
    <name evidence="5" type="ORF">DXG03_002411</name>
</gene>
<evidence type="ECO:0000256" key="3">
    <source>
        <dbReference type="ARBA" id="ARBA00023277"/>
    </source>
</evidence>
<proteinExistence type="predicted"/>
<dbReference type="Gene3D" id="3.40.50.11350">
    <property type="match status" value="1"/>
</dbReference>
<keyword evidence="3" id="KW-0119">Carbohydrate metabolism</keyword>
<keyword evidence="1" id="KW-0808">Transferase</keyword>
<comment type="caution">
    <text evidence="5">The sequence shown here is derived from an EMBL/GenBank/DDBJ whole genome shotgun (WGS) entry which is preliminary data.</text>
</comment>
<keyword evidence="4" id="KW-0812">Transmembrane</keyword>
<dbReference type="AlphaFoldDB" id="A0A9P7GBW6"/>
<organism evidence="5 6">
    <name type="scientific">Asterophora parasitica</name>
    <dbReference type="NCBI Taxonomy" id="117018"/>
    <lineage>
        <taxon>Eukaryota</taxon>
        <taxon>Fungi</taxon>
        <taxon>Dikarya</taxon>
        <taxon>Basidiomycota</taxon>
        <taxon>Agaricomycotina</taxon>
        <taxon>Agaricomycetes</taxon>
        <taxon>Agaricomycetidae</taxon>
        <taxon>Agaricales</taxon>
        <taxon>Tricholomatineae</taxon>
        <taxon>Lyophyllaceae</taxon>
        <taxon>Asterophora</taxon>
    </lineage>
</organism>
<dbReference type="Proteomes" id="UP000775547">
    <property type="component" value="Unassembled WGS sequence"/>
</dbReference>
<keyword evidence="4" id="KW-1133">Transmembrane helix</keyword>
<dbReference type="EMBL" id="JABCKV010000017">
    <property type="protein sequence ID" value="KAG5646729.1"/>
    <property type="molecule type" value="Genomic_DNA"/>
</dbReference>
<dbReference type="GO" id="GO:0016740">
    <property type="term" value="F:transferase activity"/>
    <property type="evidence" value="ECO:0007669"/>
    <property type="project" value="UniProtKB-KW"/>
</dbReference>
<accession>A0A9P7GBW6</accession>
<dbReference type="InterPro" id="IPR019378">
    <property type="entry name" value="GDP-Fuc_O-FucTrfase"/>
</dbReference>
<name>A0A9P7GBW6_9AGAR</name>